<dbReference type="Pfam" id="PF03134">
    <property type="entry name" value="TB2_DP1_HVA22"/>
    <property type="match status" value="1"/>
</dbReference>
<accession>A0A3L6SEY7</accession>
<protein>
    <recommendedName>
        <fullName evidence="1">HVA22-like protein</fullName>
    </recommendedName>
</protein>
<evidence type="ECO:0000256" key="2">
    <source>
        <dbReference type="SAM" id="MobiDB-lite"/>
    </source>
</evidence>
<feature type="region of interest" description="Disordered" evidence="2">
    <location>
        <begin position="170"/>
        <end position="242"/>
    </location>
</feature>
<reference evidence="4" key="1">
    <citation type="journal article" date="2019" name="Nat. Commun.">
        <title>The genome of broomcorn millet.</title>
        <authorList>
            <person name="Zou C."/>
            <person name="Miki D."/>
            <person name="Li D."/>
            <person name="Tang Q."/>
            <person name="Xiao L."/>
            <person name="Rajput S."/>
            <person name="Deng P."/>
            <person name="Jia W."/>
            <person name="Huang R."/>
            <person name="Zhang M."/>
            <person name="Sun Y."/>
            <person name="Hu J."/>
            <person name="Fu X."/>
            <person name="Schnable P.S."/>
            <person name="Li F."/>
            <person name="Zhang H."/>
            <person name="Feng B."/>
            <person name="Zhu X."/>
            <person name="Liu R."/>
            <person name="Schnable J.C."/>
            <person name="Zhu J.-K."/>
            <person name="Zhang H."/>
        </authorList>
    </citation>
    <scope>NUCLEOTIDE SEQUENCE [LARGE SCALE GENOMIC DNA]</scope>
</reference>
<dbReference type="OrthoDB" id="434647at2759"/>
<sequence>MLGGFLSRALLLAFGYAYPAYKCYKTVELNKPEIEHLIFWCQYWILVAILTVLERFRDVAISWLPLYSEAKLMFFIYLWCPKTKGTTYVYETLFRPYISQHEKDIDRNWEKSATLGQNTFFNILKNVAALESSSQLSRSHPSQGYLWMEYGEGSIRGMLLAVALGLEQRSQSQKQKKSQPTQQQQVPQKQPTTLRRAASAAARQEQETQTATTASKSRCLTTVKSAPVAPAKSIPVASTPKPFEETKTNVMNLAAVEAPGPVSDANAPIHDTNTSRLPEPETDDMVIDEDVVTTEDIVELVATPETTPMEAAIRPIFLEGEGQADFEELIDELHEAAGAIGHVVDADSVINKVFYYH</sequence>
<gene>
    <name evidence="3" type="ORF">C2845_PM02G15790</name>
</gene>
<comment type="caution">
    <text evidence="3">The sequence shown here is derived from an EMBL/GenBank/DDBJ whole genome shotgun (WGS) entry which is preliminary data.</text>
</comment>
<dbReference type="EMBL" id="PQIB02000005">
    <property type="protein sequence ID" value="RLN19610.1"/>
    <property type="molecule type" value="Genomic_DNA"/>
</dbReference>
<feature type="compositionally biased region" description="Low complexity" evidence="2">
    <location>
        <begin position="170"/>
        <end position="215"/>
    </location>
</feature>
<comment type="similarity">
    <text evidence="1">Belongs to the DP1 family.</text>
</comment>
<feature type="region of interest" description="Disordered" evidence="2">
    <location>
        <begin position="261"/>
        <end position="281"/>
    </location>
</feature>
<evidence type="ECO:0000256" key="1">
    <source>
        <dbReference type="RuleBase" id="RU362006"/>
    </source>
</evidence>
<organism evidence="3 4">
    <name type="scientific">Panicum miliaceum</name>
    <name type="common">Proso millet</name>
    <name type="synonym">Broomcorn millet</name>
    <dbReference type="NCBI Taxonomy" id="4540"/>
    <lineage>
        <taxon>Eukaryota</taxon>
        <taxon>Viridiplantae</taxon>
        <taxon>Streptophyta</taxon>
        <taxon>Embryophyta</taxon>
        <taxon>Tracheophyta</taxon>
        <taxon>Spermatophyta</taxon>
        <taxon>Magnoliopsida</taxon>
        <taxon>Liliopsida</taxon>
        <taxon>Poales</taxon>
        <taxon>Poaceae</taxon>
        <taxon>PACMAD clade</taxon>
        <taxon>Panicoideae</taxon>
        <taxon>Panicodae</taxon>
        <taxon>Paniceae</taxon>
        <taxon>Panicinae</taxon>
        <taxon>Panicum</taxon>
        <taxon>Panicum sect. Panicum</taxon>
    </lineage>
</organism>
<dbReference type="InterPro" id="IPR004345">
    <property type="entry name" value="TB2_DP1_HVA22"/>
</dbReference>
<proteinExistence type="inferred from homology"/>
<evidence type="ECO:0000313" key="4">
    <source>
        <dbReference type="Proteomes" id="UP000275267"/>
    </source>
</evidence>
<dbReference type="STRING" id="4540.A0A3L6SEY7"/>
<dbReference type="GO" id="GO:0016020">
    <property type="term" value="C:membrane"/>
    <property type="evidence" value="ECO:0007669"/>
    <property type="project" value="UniProtKB-SubCell"/>
</dbReference>
<evidence type="ECO:0000313" key="3">
    <source>
        <dbReference type="EMBL" id="RLN19610.1"/>
    </source>
</evidence>
<dbReference type="AlphaFoldDB" id="A0A3L6SEY7"/>
<comment type="subcellular location">
    <subcellularLocation>
        <location evidence="1">Membrane</location>
        <topology evidence="1">Multi-pass membrane protein</topology>
    </subcellularLocation>
</comment>
<dbReference type="PANTHER" id="PTHR12300">
    <property type="entry name" value="HVA22-LIKE PROTEINS"/>
    <property type="match status" value="1"/>
</dbReference>
<dbReference type="PANTHER" id="PTHR12300:SF95">
    <property type="entry name" value="HVA22-LIKE PROTEIN"/>
    <property type="match status" value="1"/>
</dbReference>
<name>A0A3L6SEY7_PANMI</name>
<keyword evidence="4" id="KW-1185">Reference proteome</keyword>
<dbReference type="Proteomes" id="UP000275267">
    <property type="component" value="Unassembled WGS sequence"/>
</dbReference>